<evidence type="ECO:0000256" key="1">
    <source>
        <dbReference type="ARBA" id="ARBA00022737"/>
    </source>
</evidence>
<proteinExistence type="predicted"/>
<dbReference type="PANTHER" id="PTHR24189:SF50">
    <property type="entry name" value="ANKYRIN REPEAT AND SOCS BOX PROTEIN 2"/>
    <property type="match status" value="1"/>
</dbReference>
<dbReference type="PANTHER" id="PTHR24189">
    <property type="entry name" value="MYOTROPHIN"/>
    <property type="match status" value="1"/>
</dbReference>
<dbReference type="EMBL" id="KZ678136">
    <property type="protein sequence ID" value="PSN66213.1"/>
    <property type="molecule type" value="Genomic_DNA"/>
</dbReference>
<keyword evidence="1" id="KW-0677">Repeat</keyword>
<evidence type="ECO:0000256" key="2">
    <source>
        <dbReference type="ARBA" id="ARBA00023043"/>
    </source>
</evidence>
<dbReference type="SUPFAM" id="SSF48403">
    <property type="entry name" value="Ankyrin repeat"/>
    <property type="match status" value="1"/>
</dbReference>
<dbReference type="STRING" id="1448308.A0A2T2NLB0"/>
<dbReference type="SMART" id="SM00248">
    <property type="entry name" value="ANK"/>
    <property type="match status" value="4"/>
</dbReference>
<organism evidence="3 4">
    <name type="scientific">Corynespora cassiicola Philippines</name>
    <dbReference type="NCBI Taxonomy" id="1448308"/>
    <lineage>
        <taxon>Eukaryota</taxon>
        <taxon>Fungi</taxon>
        <taxon>Dikarya</taxon>
        <taxon>Ascomycota</taxon>
        <taxon>Pezizomycotina</taxon>
        <taxon>Dothideomycetes</taxon>
        <taxon>Pleosporomycetidae</taxon>
        <taxon>Pleosporales</taxon>
        <taxon>Corynesporascaceae</taxon>
        <taxon>Corynespora</taxon>
    </lineage>
</organism>
<sequence>MAEVVGVFAAVVQLVDVTARLSSTVNRFCSDVRNLPDRLHLLKEDVRQQAEIARNVQAHCVPAFAVTLSSPTFDAILHEYIAVADELCKKLDELLSKKGHDIIRRAWNVICSKQQREDVLEQCERLEKQKTMLSMWLNANNLRVSLSTETTTAHIKKLSEEVLALSKANNDISSRAADGTDQLALQIETVDRDSSARDHQLFEAVRHMTGQLDLILAEQSLIAQRRANISVSSQPDPYLTIPTTRRDLIINSNDSIKRHQKCTCRTINRTSHWRPLSVVHLTKTSKVDHFSYCPEYRNSKKSSSITVHLVPPAWAASNMISLAFRMESWKANGNFSISPMVIGTSRLVDRETSPAFRAIEDTLEPYRYGSLYNIPDAPWKNLQITLQTLFNDQRASVLDTDRNGCTLLVEVISIYFHNIHGQERRFQECLDLIQYLLDEGANPNAQYTYLDPKVAPGTSLDHFGSIISILNKYGEVSSNRYINVIYKKLEASGCESTRPMAPEFETLANYPFNYEVNRFKLFEEQIDLCGHGPLVSIILRQDEKLFSRAVHKSDLADLNQSSPIDGLTVVHFATTWPTGLNILIKKGVNLDSEDSYRRRPIHLAISLECVDAVRLLVQADCALRGYGNGSLLYQILEKEDDFVQQVFDLVVHALICRYSRLLSMAQEYLPFSKLSNLNIEEGSIRELHVSQLNDLFISHGIDVPCSLELDGQDKDTFMYYRMSLQSANVLWDAGFHYVNEINEYGLTPFIQACCYGGFKIASWFLEKGVPVTSRHRNTPLTALHFLAYGFTQRNCKDSLDEAESKFLRNVEENLGIHHDHCACLCSPDGCSPVKFLLDKNIRRRTDESLQDRFQNWLKAVHPDRFSRQYVMAFTRILIFDFLGGEHTCCSIGGVYISRVESIDVNFEVKPSHKRTFRKLEGKSRFDQEYCKVGLPIPWNEVPFPEGPDKLAIVLDEAMSHFDEMPPSENIPAYEKPFEYLRWILAEGYLKMDLSYDGNCRWKKEYEREKAAQLALEDAG</sequence>
<accession>A0A2T2NLB0</accession>
<dbReference type="InterPro" id="IPR050745">
    <property type="entry name" value="Multifunctional_regulatory"/>
</dbReference>
<gene>
    <name evidence="3" type="ORF">BS50DRAFT_410010</name>
</gene>
<reference evidence="3 4" key="1">
    <citation type="journal article" date="2018" name="Front. Microbiol.">
        <title>Genome-Wide Analysis of Corynespora cassiicola Leaf Fall Disease Putative Effectors.</title>
        <authorList>
            <person name="Lopez D."/>
            <person name="Ribeiro S."/>
            <person name="Label P."/>
            <person name="Fumanal B."/>
            <person name="Venisse J.S."/>
            <person name="Kohler A."/>
            <person name="de Oliveira R.R."/>
            <person name="Labutti K."/>
            <person name="Lipzen A."/>
            <person name="Lail K."/>
            <person name="Bauer D."/>
            <person name="Ohm R.A."/>
            <person name="Barry K.W."/>
            <person name="Spatafora J."/>
            <person name="Grigoriev I.V."/>
            <person name="Martin F.M."/>
            <person name="Pujade-Renaud V."/>
        </authorList>
    </citation>
    <scope>NUCLEOTIDE SEQUENCE [LARGE SCALE GENOMIC DNA]</scope>
    <source>
        <strain evidence="3 4">Philippines</strain>
    </source>
</reference>
<name>A0A2T2NLB0_CORCC</name>
<keyword evidence="2" id="KW-0040">ANK repeat</keyword>
<evidence type="ECO:0000313" key="4">
    <source>
        <dbReference type="Proteomes" id="UP000240883"/>
    </source>
</evidence>
<evidence type="ECO:0000313" key="3">
    <source>
        <dbReference type="EMBL" id="PSN66213.1"/>
    </source>
</evidence>
<dbReference type="OrthoDB" id="3695171at2759"/>
<dbReference type="InterPro" id="IPR036770">
    <property type="entry name" value="Ankyrin_rpt-contain_sf"/>
</dbReference>
<dbReference type="Gene3D" id="1.25.40.20">
    <property type="entry name" value="Ankyrin repeat-containing domain"/>
    <property type="match status" value="2"/>
</dbReference>
<dbReference type="Proteomes" id="UP000240883">
    <property type="component" value="Unassembled WGS sequence"/>
</dbReference>
<dbReference type="InterPro" id="IPR002110">
    <property type="entry name" value="Ankyrin_rpt"/>
</dbReference>
<keyword evidence="4" id="KW-1185">Reference proteome</keyword>
<dbReference type="AlphaFoldDB" id="A0A2T2NLB0"/>
<protein>
    <submittedName>
        <fullName evidence="3">Uncharacterized protein</fullName>
    </submittedName>
</protein>